<keyword evidence="12" id="KW-0342">GTP-binding</keyword>
<sequence length="215" mass="24677">MANDKAAILLKVILLGDGGVGKSSLMTRFIQDKFDENSYHTIGVEFLSKNINVNGITYTIQIWDTAGQERYRSLRTPFYRGADCCLLTFALDNRNSFDNLATWRKEFIFYADVNDPETFPFVVLGNKVDIQHEQRQIHRSEAEEWCYNNYQMPYLETSAKDSTNVEVAFVKAIEKAVKLEEKVAIKTDFNSTIDLTKCKDKSIASLLTYWATFAF</sequence>
<evidence type="ECO:0000256" key="4">
    <source>
        <dbReference type="ARBA" id="ARBA00006270"/>
    </source>
</evidence>
<evidence type="ECO:0000256" key="8">
    <source>
        <dbReference type="ARBA" id="ARBA00022553"/>
    </source>
</evidence>
<keyword evidence="11" id="KW-0653">Protein transport</keyword>
<comment type="subcellular location">
    <subcellularLocation>
        <location evidence="2">Cell membrane</location>
        <topology evidence="2">Lipid-anchor</topology>
    </subcellularLocation>
    <subcellularLocation>
        <location evidence="3">Cytoplasmic vesicle</location>
        <location evidence="3">Phagosome membrane</location>
        <topology evidence="3">Lipid-anchor</topology>
        <orientation evidence="3">Cytoplasmic side</orientation>
    </subcellularLocation>
</comment>
<dbReference type="PROSITE" id="PS51421">
    <property type="entry name" value="RAS"/>
    <property type="match status" value="1"/>
</dbReference>
<keyword evidence="10" id="KW-0378">Hydrolase</keyword>
<keyword evidence="19" id="KW-1185">Reference proteome</keyword>
<dbReference type="SMART" id="SM00175">
    <property type="entry name" value="RAB"/>
    <property type="match status" value="1"/>
</dbReference>
<dbReference type="PROSITE" id="PS51419">
    <property type="entry name" value="RAB"/>
    <property type="match status" value="1"/>
</dbReference>
<dbReference type="GO" id="GO:0005764">
    <property type="term" value="C:lysosome"/>
    <property type="evidence" value="ECO:0000318"/>
    <property type="project" value="GO_Central"/>
</dbReference>
<comment type="catalytic activity">
    <reaction evidence="17">
        <text>GTP + H2O = GDP + phosphate + H(+)</text>
        <dbReference type="Rhea" id="RHEA:19669"/>
        <dbReference type="ChEBI" id="CHEBI:15377"/>
        <dbReference type="ChEBI" id="CHEBI:15378"/>
        <dbReference type="ChEBI" id="CHEBI:37565"/>
        <dbReference type="ChEBI" id="CHEBI:43474"/>
        <dbReference type="ChEBI" id="CHEBI:58189"/>
        <dbReference type="EC" id="3.6.5.2"/>
    </reaction>
    <physiologicalReaction direction="left-to-right" evidence="17">
        <dbReference type="Rhea" id="RHEA:19670"/>
    </physiologicalReaction>
</comment>
<proteinExistence type="inferred from homology"/>
<dbReference type="RefSeq" id="XP_002112494.1">
    <property type="nucleotide sequence ID" value="XM_002112458.1"/>
</dbReference>
<keyword evidence="6" id="KW-0813">Transport</keyword>
<dbReference type="HOGENOM" id="CLU_041217_10_6_1"/>
<dbReference type="InterPro" id="IPR027417">
    <property type="entry name" value="P-loop_NTPase"/>
</dbReference>
<dbReference type="PANTHER" id="PTHR47981:SF1">
    <property type="entry name" value="RE17845P"/>
    <property type="match status" value="1"/>
</dbReference>
<evidence type="ECO:0000256" key="17">
    <source>
        <dbReference type="ARBA" id="ARBA00047660"/>
    </source>
</evidence>
<evidence type="ECO:0000256" key="7">
    <source>
        <dbReference type="ARBA" id="ARBA00022475"/>
    </source>
</evidence>
<keyword evidence="14" id="KW-0449">Lipoprotein</keyword>
<dbReference type="NCBIfam" id="TIGR00231">
    <property type="entry name" value="small_GTP"/>
    <property type="match status" value="1"/>
</dbReference>
<evidence type="ECO:0000256" key="10">
    <source>
        <dbReference type="ARBA" id="ARBA00022801"/>
    </source>
</evidence>
<evidence type="ECO:0000256" key="5">
    <source>
        <dbReference type="ARBA" id="ARBA00011984"/>
    </source>
</evidence>
<dbReference type="InterPro" id="IPR001806">
    <property type="entry name" value="Small_GTPase"/>
</dbReference>
<dbReference type="Proteomes" id="UP000009022">
    <property type="component" value="Unassembled WGS sequence"/>
</dbReference>
<name>B3RYI6_TRIAD</name>
<dbReference type="PhylomeDB" id="B3RYI6"/>
<dbReference type="InterPro" id="IPR005225">
    <property type="entry name" value="Small_GTP-bd"/>
</dbReference>
<dbReference type="FunFam" id="3.40.50.300:FF:000360">
    <property type="entry name" value="RAB9B, member RAS oncogene family"/>
    <property type="match status" value="1"/>
</dbReference>
<dbReference type="FunCoup" id="B3RYI6">
    <property type="interactions" value="837"/>
</dbReference>
<dbReference type="OMA" id="WCAEQKV"/>
<dbReference type="EMBL" id="DS985245">
    <property type="protein sequence ID" value="EDV24604.1"/>
    <property type="molecule type" value="Genomic_DNA"/>
</dbReference>
<evidence type="ECO:0000256" key="1">
    <source>
        <dbReference type="ARBA" id="ARBA00001946"/>
    </source>
</evidence>
<dbReference type="PROSITE" id="PS51420">
    <property type="entry name" value="RHO"/>
    <property type="match status" value="1"/>
</dbReference>
<organism evidence="18 19">
    <name type="scientific">Trichoplax adhaerens</name>
    <name type="common">Trichoplax reptans</name>
    <dbReference type="NCBI Taxonomy" id="10228"/>
    <lineage>
        <taxon>Eukaryota</taxon>
        <taxon>Metazoa</taxon>
        <taxon>Placozoa</taxon>
        <taxon>Uniplacotomia</taxon>
        <taxon>Trichoplacea</taxon>
        <taxon>Trichoplacidae</taxon>
        <taxon>Trichoplax</taxon>
    </lineage>
</organism>
<gene>
    <name evidence="18" type="ORF">TRIADDRAFT_56572</name>
</gene>
<dbReference type="eggNOG" id="KOG0394">
    <property type="taxonomic scope" value="Eukaryota"/>
</dbReference>
<evidence type="ECO:0000313" key="19">
    <source>
        <dbReference type="Proteomes" id="UP000009022"/>
    </source>
</evidence>
<dbReference type="SMART" id="SM00176">
    <property type="entry name" value="RAN"/>
    <property type="match status" value="1"/>
</dbReference>
<dbReference type="KEGG" id="tad:TRIADDRAFT_56572"/>
<evidence type="ECO:0000256" key="11">
    <source>
        <dbReference type="ARBA" id="ARBA00022927"/>
    </source>
</evidence>
<dbReference type="GO" id="GO:0005525">
    <property type="term" value="F:GTP binding"/>
    <property type="evidence" value="ECO:0007669"/>
    <property type="project" value="UniProtKB-KW"/>
</dbReference>
<dbReference type="GO" id="GO:0005886">
    <property type="term" value="C:plasma membrane"/>
    <property type="evidence" value="ECO:0007669"/>
    <property type="project" value="UniProtKB-SubCell"/>
</dbReference>
<keyword evidence="8" id="KW-0597">Phosphoprotein</keyword>
<evidence type="ECO:0000256" key="15">
    <source>
        <dbReference type="ARBA" id="ARBA00023289"/>
    </source>
</evidence>
<dbReference type="STRING" id="10228.B3RYI6"/>
<evidence type="ECO:0000256" key="6">
    <source>
        <dbReference type="ARBA" id="ARBA00022448"/>
    </source>
</evidence>
<dbReference type="Gene3D" id="3.40.50.300">
    <property type="entry name" value="P-loop containing nucleotide triphosphate hydrolases"/>
    <property type="match status" value="1"/>
</dbReference>
<comment type="cofactor">
    <cofactor evidence="1">
        <name>Mg(2+)</name>
        <dbReference type="ChEBI" id="CHEBI:18420"/>
    </cofactor>
</comment>
<evidence type="ECO:0000256" key="16">
    <source>
        <dbReference type="ARBA" id="ARBA00023329"/>
    </source>
</evidence>
<keyword evidence="15" id="KW-0636">Prenylation</keyword>
<dbReference type="Pfam" id="PF00071">
    <property type="entry name" value="Ras"/>
    <property type="match status" value="1"/>
</dbReference>
<evidence type="ECO:0000256" key="13">
    <source>
        <dbReference type="ARBA" id="ARBA00023136"/>
    </source>
</evidence>
<keyword evidence="9" id="KW-0547">Nucleotide-binding</keyword>
<dbReference type="PRINTS" id="PR00449">
    <property type="entry name" value="RASTRNSFRMNG"/>
</dbReference>
<dbReference type="GO" id="GO:0030670">
    <property type="term" value="C:phagocytic vesicle membrane"/>
    <property type="evidence" value="ECO:0007669"/>
    <property type="project" value="UniProtKB-SubCell"/>
</dbReference>
<keyword evidence="7" id="KW-1003">Cell membrane</keyword>
<accession>B3RYI6</accession>
<keyword evidence="13" id="KW-0472">Membrane</keyword>
<dbReference type="GO" id="GO:0042147">
    <property type="term" value="P:retrograde transport, endosome to Golgi"/>
    <property type="evidence" value="ECO:0000318"/>
    <property type="project" value="GO_Central"/>
</dbReference>
<dbReference type="CTD" id="6753707"/>
<dbReference type="GO" id="GO:0003925">
    <property type="term" value="F:G protein activity"/>
    <property type="evidence" value="ECO:0007669"/>
    <property type="project" value="UniProtKB-EC"/>
</dbReference>
<keyword evidence="16" id="KW-0968">Cytoplasmic vesicle</keyword>
<dbReference type="EC" id="3.6.5.2" evidence="5"/>
<dbReference type="SMART" id="SM00174">
    <property type="entry name" value="RHO"/>
    <property type="match status" value="1"/>
</dbReference>
<dbReference type="GeneID" id="6753707"/>
<dbReference type="SMART" id="SM00173">
    <property type="entry name" value="RAS"/>
    <property type="match status" value="1"/>
</dbReference>
<evidence type="ECO:0000256" key="9">
    <source>
        <dbReference type="ARBA" id="ARBA00022741"/>
    </source>
</evidence>
<protein>
    <recommendedName>
        <fullName evidence="5">small monomeric GTPase</fullName>
        <ecNumber evidence="5">3.6.5.2</ecNumber>
    </recommendedName>
</protein>
<evidence type="ECO:0000256" key="14">
    <source>
        <dbReference type="ARBA" id="ARBA00023288"/>
    </source>
</evidence>
<reference evidence="18 19" key="1">
    <citation type="journal article" date="2008" name="Nature">
        <title>The Trichoplax genome and the nature of placozoans.</title>
        <authorList>
            <person name="Srivastava M."/>
            <person name="Begovic E."/>
            <person name="Chapman J."/>
            <person name="Putnam N.H."/>
            <person name="Hellsten U."/>
            <person name="Kawashima T."/>
            <person name="Kuo A."/>
            <person name="Mitros T."/>
            <person name="Salamov A."/>
            <person name="Carpenter M.L."/>
            <person name="Signorovitch A.Y."/>
            <person name="Moreno M.A."/>
            <person name="Kamm K."/>
            <person name="Grimwood J."/>
            <person name="Schmutz J."/>
            <person name="Shapiro H."/>
            <person name="Grigoriev I.V."/>
            <person name="Buss L.W."/>
            <person name="Schierwater B."/>
            <person name="Dellaporta S.L."/>
            <person name="Rokhsar D.S."/>
        </authorList>
    </citation>
    <scope>NUCLEOTIDE SEQUENCE [LARGE SCALE GENOMIC DNA]</scope>
    <source>
        <strain evidence="18 19">Grell-BS-1999</strain>
    </source>
</reference>
<dbReference type="GO" id="GO:0045335">
    <property type="term" value="C:phagocytic vesicle"/>
    <property type="evidence" value="ECO:0000318"/>
    <property type="project" value="GO_Central"/>
</dbReference>
<evidence type="ECO:0000313" key="18">
    <source>
        <dbReference type="EMBL" id="EDV24604.1"/>
    </source>
</evidence>
<dbReference type="GO" id="GO:0005770">
    <property type="term" value="C:late endosome"/>
    <property type="evidence" value="ECO:0000318"/>
    <property type="project" value="GO_Central"/>
</dbReference>
<dbReference type="GO" id="GO:0015031">
    <property type="term" value="P:protein transport"/>
    <property type="evidence" value="ECO:0007669"/>
    <property type="project" value="UniProtKB-KW"/>
</dbReference>
<evidence type="ECO:0000256" key="2">
    <source>
        <dbReference type="ARBA" id="ARBA00004193"/>
    </source>
</evidence>
<dbReference type="InParanoid" id="B3RYI6"/>
<comment type="similarity">
    <text evidence="4">Belongs to the small GTPase superfamily. Rab family.</text>
</comment>
<dbReference type="GO" id="GO:0005829">
    <property type="term" value="C:cytosol"/>
    <property type="evidence" value="ECO:0007669"/>
    <property type="project" value="GOC"/>
</dbReference>
<dbReference type="PANTHER" id="PTHR47981">
    <property type="entry name" value="RAB FAMILY"/>
    <property type="match status" value="1"/>
</dbReference>
<dbReference type="OrthoDB" id="1436450at2759"/>
<dbReference type="AlphaFoldDB" id="B3RYI6"/>
<evidence type="ECO:0000256" key="12">
    <source>
        <dbReference type="ARBA" id="ARBA00023134"/>
    </source>
</evidence>
<dbReference type="SUPFAM" id="SSF52540">
    <property type="entry name" value="P-loop containing nucleoside triphosphate hydrolases"/>
    <property type="match status" value="1"/>
</dbReference>
<evidence type="ECO:0000256" key="3">
    <source>
        <dbReference type="ARBA" id="ARBA00004616"/>
    </source>
</evidence>